<protein>
    <submittedName>
        <fullName evidence="3">Uncharacterized protein</fullName>
    </submittedName>
</protein>
<accession>A0A177C7B6</accession>
<keyword evidence="4" id="KW-1185">Reference proteome</keyword>
<evidence type="ECO:0000313" key="3">
    <source>
        <dbReference type="EMBL" id="OAG03644.1"/>
    </source>
</evidence>
<feature type="compositionally biased region" description="Polar residues" evidence="1">
    <location>
        <begin position="30"/>
        <end position="46"/>
    </location>
</feature>
<keyword evidence="2" id="KW-0472">Membrane</keyword>
<dbReference type="OrthoDB" id="3784491at2759"/>
<feature type="transmembrane region" description="Helical" evidence="2">
    <location>
        <begin position="89"/>
        <end position="113"/>
    </location>
</feature>
<sequence>MTTILASPLLQRSALPDLENLFGDATFEAQPTTQSNTASPQWSAPTGANDMPMTYVHQPSAADPQPTDITHDDENLSALYQGLPRDAKIGIIVGIVVIVSLSLLSCGMCFLNCRRRQRKRKARRESREAETVMLEMEMRNRHAEPQRRVRKGLWDHLKPAGGDGAVNAIQMAEAEARHDAMERNPRDGRNDSIVETARSESESVASRSLILPRDRVSIVSSVPSVISSTGARPALPRSFLDSGTRR</sequence>
<dbReference type="GeneID" id="28763780"/>
<name>A0A177C7B6_9PLEO</name>
<dbReference type="AlphaFoldDB" id="A0A177C7B6"/>
<evidence type="ECO:0000256" key="1">
    <source>
        <dbReference type="SAM" id="MobiDB-lite"/>
    </source>
</evidence>
<feature type="region of interest" description="Disordered" evidence="1">
    <location>
        <begin position="224"/>
        <end position="246"/>
    </location>
</feature>
<organism evidence="3 4">
    <name type="scientific">Paraphaeosphaeria sporulosa</name>
    <dbReference type="NCBI Taxonomy" id="1460663"/>
    <lineage>
        <taxon>Eukaryota</taxon>
        <taxon>Fungi</taxon>
        <taxon>Dikarya</taxon>
        <taxon>Ascomycota</taxon>
        <taxon>Pezizomycotina</taxon>
        <taxon>Dothideomycetes</taxon>
        <taxon>Pleosporomycetidae</taxon>
        <taxon>Pleosporales</taxon>
        <taxon>Massarineae</taxon>
        <taxon>Didymosphaeriaceae</taxon>
        <taxon>Paraphaeosphaeria</taxon>
    </lineage>
</organism>
<feature type="region of interest" description="Disordered" evidence="1">
    <location>
        <begin position="30"/>
        <end position="67"/>
    </location>
</feature>
<gene>
    <name evidence="3" type="ORF">CC84DRAFT_1177620</name>
</gene>
<keyword evidence="2" id="KW-1133">Transmembrane helix</keyword>
<evidence type="ECO:0000256" key="2">
    <source>
        <dbReference type="SAM" id="Phobius"/>
    </source>
</evidence>
<dbReference type="EMBL" id="KV441554">
    <property type="protein sequence ID" value="OAG03644.1"/>
    <property type="molecule type" value="Genomic_DNA"/>
</dbReference>
<dbReference type="InParanoid" id="A0A177C7B6"/>
<dbReference type="RefSeq" id="XP_018034009.1">
    <property type="nucleotide sequence ID" value="XM_018180294.1"/>
</dbReference>
<dbReference type="Proteomes" id="UP000077069">
    <property type="component" value="Unassembled WGS sequence"/>
</dbReference>
<reference evidence="3 4" key="1">
    <citation type="submission" date="2016-05" db="EMBL/GenBank/DDBJ databases">
        <title>Comparative analysis of secretome profiles of manganese(II)-oxidizing ascomycete fungi.</title>
        <authorList>
            <consortium name="DOE Joint Genome Institute"/>
            <person name="Zeiner C.A."/>
            <person name="Purvine S.O."/>
            <person name="Zink E.M."/>
            <person name="Wu S."/>
            <person name="Pasa-Tolic L."/>
            <person name="Chaput D.L."/>
            <person name="Haridas S."/>
            <person name="Grigoriev I.V."/>
            <person name="Santelli C.M."/>
            <person name="Hansel C.M."/>
        </authorList>
    </citation>
    <scope>NUCLEOTIDE SEQUENCE [LARGE SCALE GENOMIC DNA]</scope>
    <source>
        <strain evidence="3 4">AP3s5-JAC2a</strain>
    </source>
</reference>
<keyword evidence="2" id="KW-0812">Transmembrane</keyword>
<evidence type="ECO:0000313" key="4">
    <source>
        <dbReference type="Proteomes" id="UP000077069"/>
    </source>
</evidence>
<proteinExistence type="predicted"/>